<evidence type="ECO:0000313" key="2">
    <source>
        <dbReference type="Proteomes" id="UP000316921"/>
    </source>
</evidence>
<proteinExistence type="predicted"/>
<dbReference type="EMBL" id="CP036287">
    <property type="protein sequence ID" value="QDU69133.1"/>
    <property type="molecule type" value="Genomic_DNA"/>
</dbReference>
<dbReference type="InterPro" id="IPR011990">
    <property type="entry name" value="TPR-like_helical_dom_sf"/>
</dbReference>
<name>A0A518BQ85_9BACT</name>
<protein>
    <submittedName>
        <fullName evidence="1">Possibl zinc metallo-peptidase</fullName>
    </submittedName>
</protein>
<dbReference type="InterPro" id="IPR010428">
    <property type="entry name" value="Zincin_1"/>
</dbReference>
<reference evidence="1 2" key="1">
    <citation type="submission" date="2019-02" db="EMBL/GenBank/DDBJ databases">
        <title>Deep-cultivation of Planctomycetes and their phenomic and genomic characterization uncovers novel biology.</title>
        <authorList>
            <person name="Wiegand S."/>
            <person name="Jogler M."/>
            <person name="Boedeker C."/>
            <person name="Pinto D."/>
            <person name="Vollmers J."/>
            <person name="Rivas-Marin E."/>
            <person name="Kohn T."/>
            <person name="Peeters S.H."/>
            <person name="Heuer A."/>
            <person name="Rast P."/>
            <person name="Oberbeckmann S."/>
            <person name="Bunk B."/>
            <person name="Jeske O."/>
            <person name="Meyerdierks A."/>
            <person name="Storesund J.E."/>
            <person name="Kallscheuer N."/>
            <person name="Luecker S."/>
            <person name="Lage O.M."/>
            <person name="Pohl T."/>
            <person name="Merkel B.J."/>
            <person name="Hornburger P."/>
            <person name="Mueller R.-W."/>
            <person name="Bruemmer F."/>
            <person name="Labrenz M."/>
            <person name="Spormann A.M."/>
            <person name="Op den Camp H."/>
            <person name="Overmann J."/>
            <person name="Amann R."/>
            <person name="Jetten M.S.M."/>
            <person name="Mascher T."/>
            <person name="Medema M.H."/>
            <person name="Devos D.P."/>
            <person name="Kaster A.-K."/>
            <person name="Ovreas L."/>
            <person name="Rohde M."/>
            <person name="Galperin M.Y."/>
            <person name="Jogler C."/>
        </authorList>
    </citation>
    <scope>NUCLEOTIDE SEQUENCE [LARGE SCALE GENOMIC DNA]</scope>
    <source>
        <strain evidence="1 2">Pla133</strain>
    </source>
</reference>
<dbReference type="AlphaFoldDB" id="A0A518BQ85"/>
<dbReference type="Gene3D" id="3.30.2010.20">
    <property type="match status" value="1"/>
</dbReference>
<dbReference type="CDD" id="cd12952">
    <property type="entry name" value="MMP_ACEL2062"/>
    <property type="match status" value="1"/>
</dbReference>
<sequence length="269" mass="28710">MMTPHDEGRALDAAWEAVDGGDPEGALVALEPLSARGDAPPEAALIACLAWLDLGEPLRAQALLAVAAPGIEEDDLDLRWATASVDLALWRVAEAREGFESIASEEPSPAALMRLALAEDLLGNPEAADRAMERAAAVDSDLALTPRLSGDDFESVVQRAARELPPPFHDRLDEIAVVIDPVPSLELGRSQPADTPPDALGLFVGPSDLDRHPELSGVPSPTIYLYQRNIERACRSVEELEAEIRITLLHEFGHALGFDEDGVDALGLG</sequence>
<keyword evidence="2" id="KW-1185">Reference proteome</keyword>
<evidence type="ECO:0000313" key="1">
    <source>
        <dbReference type="EMBL" id="QDU69133.1"/>
    </source>
</evidence>
<dbReference type="SUPFAM" id="SSF55486">
    <property type="entry name" value="Metalloproteases ('zincins'), catalytic domain"/>
    <property type="match status" value="1"/>
</dbReference>
<dbReference type="Gene3D" id="1.25.40.10">
    <property type="entry name" value="Tetratricopeptide repeat domain"/>
    <property type="match status" value="1"/>
</dbReference>
<accession>A0A518BQ85</accession>
<organism evidence="1 2">
    <name type="scientific">Engelhardtia mirabilis</name>
    <dbReference type="NCBI Taxonomy" id="2528011"/>
    <lineage>
        <taxon>Bacteria</taxon>
        <taxon>Pseudomonadati</taxon>
        <taxon>Planctomycetota</taxon>
        <taxon>Planctomycetia</taxon>
        <taxon>Planctomycetia incertae sedis</taxon>
        <taxon>Engelhardtia</taxon>
    </lineage>
</organism>
<gene>
    <name evidence="1" type="ORF">Pla133_42490</name>
</gene>
<dbReference type="Proteomes" id="UP000316921">
    <property type="component" value="Chromosome"/>
</dbReference>
<dbReference type="InterPro" id="IPR038555">
    <property type="entry name" value="Zincin_1_sf"/>
</dbReference>
<dbReference type="RefSeq" id="WP_145068756.1">
    <property type="nucleotide sequence ID" value="NZ_CP036287.1"/>
</dbReference>
<dbReference type="Pfam" id="PF06262">
    <property type="entry name" value="Zincin_1"/>
    <property type="match status" value="1"/>
</dbReference>
<dbReference type="KEGG" id="pbap:Pla133_42490"/>